<dbReference type="GO" id="GO:0005524">
    <property type="term" value="F:ATP binding"/>
    <property type="evidence" value="ECO:0007669"/>
    <property type="project" value="UniProtKB-KW"/>
</dbReference>
<organism evidence="6 7">
    <name type="scientific">Pelotomaculum schinkii</name>
    <dbReference type="NCBI Taxonomy" id="78350"/>
    <lineage>
        <taxon>Bacteria</taxon>
        <taxon>Bacillati</taxon>
        <taxon>Bacillota</taxon>
        <taxon>Clostridia</taxon>
        <taxon>Eubacteriales</taxon>
        <taxon>Desulfotomaculaceae</taxon>
        <taxon>Pelotomaculum</taxon>
    </lineage>
</organism>
<dbReference type="PROSITE" id="PS00688">
    <property type="entry name" value="SIGMA54_INTERACT_3"/>
    <property type="match status" value="1"/>
</dbReference>
<keyword evidence="1" id="KW-0547">Nucleotide-binding</keyword>
<dbReference type="PANTHER" id="PTHR32071">
    <property type="entry name" value="TRANSCRIPTIONAL REGULATORY PROTEIN"/>
    <property type="match status" value="1"/>
</dbReference>
<evidence type="ECO:0000256" key="1">
    <source>
        <dbReference type="ARBA" id="ARBA00022741"/>
    </source>
</evidence>
<keyword evidence="4" id="KW-0804">Transcription</keyword>
<dbReference type="PANTHER" id="PTHR32071:SF57">
    <property type="entry name" value="C4-DICARBOXYLATE TRANSPORT TRANSCRIPTIONAL REGULATORY PROTEIN DCTD"/>
    <property type="match status" value="1"/>
</dbReference>
<keyword evidence="7" id="KW-1185">Reference proteome</keyword>
<feature type="domain" description="Sigma-54 factor interaction" evidence="5">
    <location>
        <begin position="1"/>
        <end position="33"/>
    </location>
</feature>
<dbReference type="GO" id="GO:0006355">
    <property type="term" value="P:regulation of DNA-templated transcription"/>
    <property type="evidence" value="ECO:0007669"/>
    <property type="project" value="InterPro"/>
</dbReference>
<keyword evidence="3" id="KW-0805">Transcription regulation</keyword>
<name>A0A4Y7R9S6_9FIRM</name>
<dbReference type="Pfam" id="PF25601">
    <property type="entry name" value="AAA_lid_14"/>
    <property type="match status" value="1"/>
</dbReference>
<reference evidence="6 7" key="1">
    <citation type="journal article" date="2018" name="Environ. Microbiol.">
        <title>Novel energy conservation strategies and behaviour of Pelotomaculum schinkii driving syntrophic propionate catabolism.</title>
        <authorList>
            <person name="Hidalgo-Ahumada C.A.P."/>
            <person name="Nobu M.K."/>
            <person name="Narihiro T."/>
            <person name="Tamaki H."/>
            <person name="Liu W.T."/>
            <person name="Kamagata Y."/>
            <person name="Stams A.J.M."/>
            <person name="Imachi H."/>
            <person name="Sousa D.Z."/>
        </authorList>
    </citation>
    <scope>NUCLEOTIDE SEQUENCE [LARGE SCALE GENOMIC DNA]</scope>
    <source>
        <strain evidence="6 7">HH</strain>
    </source>
</reference>
<dbReference type="EMBL" id="QFGA01000002">
    <property type="protein sequence ID" value="TEB05400.1"/>
    <property type="molecule type" value="Genomic_DNA"/>
</dbReference>
<evidence type="ECO:0000256" key="2">
    <source>
        <dbReference type="ARBA" id="ARBA00022840"/>
    </source>
</evidence>
<evidence type="ECO:0000256" key="3">
    <source>
        <dbReference type="ARBA" id="ARBA00023015"/>
    </source>
</evidence>
<sequence length="76" mass="8683">MPSISDRDMQLLVNYDWPGNIRELQNIIERAVILSKNDMIEIAPLLFPSKDNKTTPSREERVVGLAECISNNILSR</sequence>
<dbReference type="Gene3D" id="1.10.8.60">
    <property type="match status" value="1"/>
</dbReference>
<comment type="caution">
    <text evidence="6">The sequence shown here is derived from an EMBL/GenBank/DDBJ whole genome shotgun (WGS) entry which is preliminary data.</text>
</comment>
<evidence type="ECO:0000256" key="4">
    <source>
        <dbReference type="ARBA" id="ARBA00023163"/>
    </source>
</evidence>
<dbReference type="Proteomes" id="UP000298324">
    <property type="component" value="Unassembled WGS sequence"/>
</dbReference>
<dbReference type="PROSITE" id="PS50045">
    <property type="entry name" value="SIGMA54_INTERACT_4"/>
    <property type="match status" value="1"/>
</dbReference>
<evidence type="ECO:0000313" key="6">
    <source>
        <dbReference type="EMBL" id="TEB05400.1"/>
    </source>
</evidence>
<dbReference type="InterPro" id="IPR002078">
    <property type="entry name" value="Sigma_54_int"/>
</dbReference>
<dbReference type="InterPro" id="IPR058031">
    <property type="entry name" value="AAA_lid_NorR"/>
</dbReference>
<proteinExistence type="predicted"/>
<evidence type="ECO:0000259" key="5">
    <source>
        <dbReference type="PROSITE" id="PS50045"/>
    </source>
</evidence>
<dbReference type="InterPro" id="IPR027417">
    <property type="entry name" value="P-loop_NTPase"/>
</dbReference>
<dbReference type="SUPFAM" id="SSF52540">
    <property type="entry name" value="P-loop containing nucleoside triphosphate hydrolases"/>
    <property type="match status" value="1"/>
</dbReference>
<protein>
    <submittedName>
        <fullName evidence="6">Nif-specific regulatory protein</fullName>
    </submittedName>
</protein>
<dbReference type="AlphaFoldDB" id="A0A4Y7R9S6"/>
<gene>
    <name evidence="6" type="primary">nifA</name>
    <name evidence="6" type="ORF">Psch_02441</name>
</gene>
<dbReference type="InterPro" id="IPR025944">
    <property type="entry name" value="Sigma_54_int_dom_CS"/>
</dbReference>
<evidence type="ECO:0000313" key="7">
    <source>
        <dbReference type="Proteomes" id="UP000298324"/>
    </source>
</evidence>
<accession>A0A4Y7R9S6</accession>
<keyword evidence="2" id="KW-0067">ATP-binding</keyword>